<name>A0A3B0UK11_9ZZZZ</name>
<dbReference type="Pfam" id="PF19313">
    <property type="entry name" value="DUF5916"/>
    <property type="match status" value="1"/>
</dbReference>
<dbReference type="InterPro" id="IPR045670">
    <property type="entry name" value="DUF5916"/>
</dbReference>
<reference evidence="2" key="1">
    <citation type="submission" date="2018-06" db="EMBL/GenBank/DDBJ databases">
        <authorList>
            <person name="Zhirakovskaya E."/>
        </authorList>
    </citation>
    <scope>NUCLEOTIDE SEQUENCE</scope>
</reference>
<feature type="non-terminal residue" evidence="2">
    <location>
        <position position="430"/>
    </location>
</feature>
<feature type="non-terminal residue" evidence="2">
    <location>
        <position position="1"/>
    </location>
</feature>
<proteinExistence type="predicted"/>
<protein>
    <recommendedName>
        <fullName evidence="1">DUF5916 domain-containing protein</fullName>
    </recommendedName>
</protein>
<dbReference type="EMBL" id="UOES01000002">
    <property type="protein sequence ID" value="VAW25697.1"/>
    <property type="molecule type" value="Genomic_DNA"/>
</dbReference>
<evidence type="ECO:0000313" key="2">
    <source>
        <dbReference type="EMBL" id="VAW25697.1"/>
    </source>
</evidence>
<sequence length="430" mass="48517">LRDANLSNEDHIRIVIDPSKDGQSGYIFAVNPSGARYDALVSRRGESENKNWDGVWEAKTKVTEKGWVVEIKIPIQSINYKKGLTEWGFNIERRIQRNQEIIRWSNVKRDQWFTQTSKAGLITNLPEFNYGLGMNIRPSIVENYSETGLASDNGAGSEFKFQPSIDVNQRIGSNITASLTANTDFAETEVDSRQTNLTRFPLFFPEKRSFFLEGADIFEFGLGLRRDLIPFFSRRIGLYDGTQVPILLGGKINGRINKTAFGGLIVGTDAVSTPDFNIPKTQMGVARIRQNIMKESSFGVIGTFGDPIGRQGSYLGGVDFTYQTTSFKGGKNVLIGATALYTDRQDLDGDQTAFSFKFDYPNDLWDIAFTYLRIGDSFDPSLGFVPRKAINQYRLGVVYAPRPEWPLVRQMFNELFVSYVTDLNSNWESY</sequence>
<gene>
    <name evidence="2" type="ORF">MNBD_BACTEROID06-708</name>
</gene>
<dbReference type="AlphaFoldDB" id="A0A3B0UK11"/>
<dbReference type="SUPFAM" id="SSF49344">
    <property type="entry name" value="CBD9-like"/>
    <property type="match status" value="1"/>
</dbReference>
<accession>A0A3B0UK11</accession>
<organism evidence="2">
    <name type="scientific">hydrothermal vent metagenome</name>
    <dbReference type="NCBI Taxonomy" id="652676"/>
    <lineage>
        <taxon>unclassified sequences</taxon>
        <taxon>metagenomes</taxon>
        <taxon>ecological metagenomes</taxon>
    </lineage>
</organism>
<evidence type="ECO:0000259" key="1">
    <source>
        <dbReference type="Pfam" id="PF19313"/>
    </source>
</evidence>
<dbReference type="Gene3D" id="2.60.40.1190">
    <property type="match status" value="1"/>
</dbReference>
<feature type="domain" description="DUF5916" evidence="1">
    <location>
        <begin position="146"/>
        <end position="238"/>
    </location>
</feature>